<dbReference type="Proteomes" id="UP000700596">
    <property type="component" value="Unassembled WGS sequence"/>
</dbReference>
<name>A0A9P9IV25_9PLEO</name>
<dbReference type="EMBL" id="JAGMWT010000003">
    <property type="protein sequence ID" value="KAH7131884.1"/>
    <property type="molecule type" value="Genomic_DNA"/>
</dbReference>
<accession>A0A9P9IV25</accession>
<gene>
    <name evidence="1" type="ORF">B0J11DRAFT_209963</name>
</gene>
<organism evidence="1 2">
    <name type="scientific">Dendryphion nanum</name>
    <dbReference type="NCBI Taxonomy" id="256645"/>
    <lineage>
        <taxon>Eukaryota</taxon>
        <taxon>Fungi</taxon>
        <taxon>Dikarya</taxon>
        <taxon>Ascomycota</taxon>
        <taxon>Pezizomycotina</taxon>
        <taxon>Dothideomycetes</taxon>
        <taxon>Pleosporomycetidae</taxon>
        <taxon>Pleosporales</taxon>
        <taxon>Torulaceae</taxon>
        <taxon>Dendryphion</taxon>
    </lineage>
</organism>
<keyword evidence="2" id="KW-1185">Reference proteome</keyword>
<sequence>MASSRAYIPSMEVLRCLSRSRPLRCPFARPLLPTTFARSQRTKSTSTARSPKRSIFQEDFDKNLKKALAISPEFKKVWEETEAVEKGEKPPGAFNEVQFVEQDIEGRVPNQVIEIVKTKEDIARLSKTLELIKQHDQGDNPNNPSRELKRVLIDSLIANPNFSDFQDVLQEMRDETFSHAELQKMEAELTPQELAEYNDSQAADHMEFHNGIQELIDHPNSPVEIKEALGAFRDKWTDWKDFSSNEFRADLRNIERLAYAHPLFQENLAAYKAQGGEHAQFANMMEFDNLLRENPDAIFNEEDDFETRLKKIHAMIGEDKEFDAEILSLMDADSASGTEELEYDPTPDLELMLERISKFKDAKSEEEPDEDKLDPATVAEVDRIMAMPDLPKRLALIKECLDEVYAEQNDLTRMVQPSAPDPSTWDKSNLVTFSQRIFVAENDPEHVAALRRLEINLLPPFHVAPAIRHFNQALKLAYVGASDDVRRILWRSYCKARLIPTFLQSLSDDAWDILWYSQAVNWPSNQNRSDHLTILLGDLQAVGKDGPPTDPRTLNPDTL</sequence>
<comment type="caution">
    <text evidence="1">The sequence shown here is derived from an EMBL/GenBank/DDBJ whole genome shotgun (WGS) entry which is preliminary data.</text>
</comment>
<evidence type="ECO:0000313" key="1">
    <source>
        <dbReference type="EMBL" id="KAH7131884.1"/>
    </source>
</evidence>
<proteinExistence type="predicted"/>
<protein>
    <submittedName>
        <fullName evidence="1">Uncharacterized protein</fullName>
    </submittedName>
</protein>
<dbReference type="AlphaFoldDB" id="A0A9P9IV25"/>
<evidence type="ECO:0000313" key="2">
    <source>
        <dbReference type="Proteomes" id="UP000700596"/>
    </source>
</evidence>
<reference evidence="1" key="1">
    <citation type="journal article" date="2021" name="Nat. Commun.">
        <title>Genetic determinants of endophytism in the Arabidopsis root mycobiome.</title>
        <authorList>
            <person name="Mesny F."/>
            <person name="Miyauchi S."/>
            <person name="Thiergart T."/>
            <person name="Pickel B."/>
            <person name="Atanasova L."/>
            <person name="Karlsson M."/>
            <person name="Huettel B."/>
            <person name="Barry K.W."/>
            <person name="Haridas S."/>
            <person name="Chen C."/>
            <person name="Bauer D."/>
            <person name="Andreopoulos W."/>
            <person name="Pangilinan J."/>
            <person name="LaButti K."/>
            <person name="Riley R."/>
            <person name="Lipzen A."/>
            <person name="Clum A."/>
            <person name="Drula E."/>
            <person name="Henrissat B."/>
            <person name="Kohler A."/>
            <person name="Grigoriev I.V."/>
            <person name="Martin F.M."/>
            <person name="Hacquard S."/>
        </authorList>
    </citation>
    <scope>NUCLEOTIDE SEQUENCE</scope>
    <source>
        <strain evidence="1">MPI-CAGE-CH-0243</strain>
    </source>
</reference>
<dbReference type="OrthoDB" id="7984201at2759"/>